<proteinExistence type="inferred from homology"/>
<comment type="function">
    <text evidence="1 9">Assembles around the rod to form the L-ring and probably protects the motor/basal body from shearing forces during rotation.</text>
</comment>
<evidence type="ECO:0000256" key="7">
    <source>
        <dbReference type="ARBA" id="ARBA00023143"/>
    </source>
</evidence>
<dbReference type="Pfam" id="PF02107">
    <property type="entry name" value="FlgH"/>
    <property type="match status" value="1"/>
</dbReference>
<evidence type="ECO:0000256" key="6">
    <source>
        <dbReference type="ARBA" id="ARBA00023136"/>
    </source>
</evidence>
<dbReference type="PANTHER" id="PTHR34933:SF3">
    <property type="entry name" value="FLAGELLAR L-RING PROTEIN"/>
    <property type="match status" value="1"/>
</dbReference>
<evidence type="ECO:0000256" key="4">
    <source>
        <dbReference type="ARBA" id="ARBA00011439"/>
    </source>
</evidence>
<keyword evidence="8 9" id="KW-0998">Cell outer membrane</keyword>
<keyword evidence="12" id="KW-1185">Reference proteome</keyword>
<evidence type="ECO:0000256" key="8">
    <source>
        <dbReference type="ARBA" id="ARBA00023237"/>
    </source>
</evidence>
<evidence type="ECO:0000256" key="3">
    <source>
        <dbReference type="ARBA" id="ARBA00006929"/>
    </source>
</evidence>
<feature type="region of interest" description="Disordered" evidence="10">
    <location>
        <begin position="21"/>
        <end position="41"/>
    </location>
</feature>
<reference evidence="12" key="1">
    <citation type="submission" date="2015-12" db="EMBL/GenBank/DDBJ databases">
        <title>Complete genome sequence of Pandoraea norimbergensis DSM 11628.</title>
        <authorList>
            <person name="Ee R."/>
            <person name="Lim Y.-L."/>
            <person name="Yong D."/>
            <person name="Yin W.-F."/>
            <person name="Chan K.-G."/>
        </authorList>
    </citation>
    <scope>NUCLEOTIDE SEQUENCE [LARGE SCALE GENOMIC DNA]</scope>
    <source>
        <strain evidence="12">DSM 11628</strain>
    </source>
</reference>
<name>A0ABN4JF77_9BURK</name>
<protein>
    <recommendedName>
        <fullName evidence="9">Flagellar L-ring protein</fullName>
    </recommendedName>
    <alternativeName>
        <fullName evidence="9">Basal body L-ring protein</fullName>
    </alternativeName>
</protein>
<dbReference type="InterPro" id="IPR000527">
    <property type="entry name" value="Flag_Lring"/>
</dbReference>
<dbReference type="HAMAP" id="MF_00415">
    <property type="entry name" value="FlgH"/>
    <property type="match status" value="1"/>
</dbReference>
<keyword evidence="11" id="KW-0282">Flagellum</keyword>
<dbReference type="PRINTS" id="PR01008">
    <property type="entry name" value="FLGLRINGFLGH"/>
</dbReference>
<comment type="subcellular location">
    <subcellularLocation>
        <location evidence="9">Cell outer membrane</location>
    </subcellularLocation>
    <subcellularLocation>
        <location evidence="9">Bacterial flagellum basal body</location>
    </subcellularLocation>
    <subcellularLocation>
        <location evidence="2">Membrane</location>
    </subcellularLocation>
</comment>
<comment type="subunit">
    <text evidence="4 9">The basal body constitutes a major portion of the flagellar organelle and consists of four rings (L,P,S, and M) mounted on a central rod.</text>
</comment>
<dbReference type="Proteomes" id="UP000060277">
    <property type="component" value="Chromosome"/>
</dbReference>
<gene>
    <name evidence="9" type="primary">flgH</name>
    <name evidence="11" type="ORF">AT302_07545</name>
</gene>
<sequence>MAAVALSGLAGCAYVPQEPVVQGPTTTRPPPPPMAADPEGSIYRPIYSNRPLFEDRRPRNVGDILTITINENTAASKNSAANTSRAGSGSLALNQMPGVVGGVFNNQSLDANGANKFDAKGAANANNVFSGQITVTVMEVLGNGNLTVAGEKQIAINQGTEYIKFSGVVSPQTISGANTVPSTQVADARIEYRGKGYINEAETMGWLQRFFLNVSPF</sequence>
<evidence type="ECO:0000256" key="9">
    <source>
        <dbReference type="HAMAP-Rule" id="MF_00415"/>
    </source>
</evidence>
<keyword evidence="7 9" id="KW-0975">Bacterial flagellum</keyword>
<keyword evidence="11" id="KW-0966">Cell projection</keyword>
<evidence type="ECO:0000256" key="10">
    <source>
        <dbReference type="SAM" id="MobiDB-lite"/>
    </source>
</evidence>
<keyword evidence="5" id="KW-0732">Signal</keyword>
<evidence type="ECO:0000313" key="11">
    <source>
        <dbReference type="EMBL" id="ALS59628.1"/>
    </source>
</evidence>
<organism evidence="11 12">
    <name type="scientific">Pandoraea norimbergensis</name>
    <dbReference type="NCBI Taxonomy" id="93219"/>
    <lineage>
        <taxon>Bacteria</taxon>
        <taxon>Pseudomonadati</taxon>
        <taxon>Pseudomonadota</taxon>
        <taxon>Betaproteobacteria</taxon>
        <taxon>Burkholderiales</taxon>
        <taxon>Burkholderiaceae</taxon>
        <taxon>Pandoraea</taxon>
    </lineage>
</organism>
<keyword evidence="11" id="KW-0969">Cilium</keyword>
<evidence type="ECO:0000256" key="5">
    <source>
        <dbReference type="ARBA" id="ARBA00022729"/>
    </source>
</evidence>
<evidence type="ECO:0000313" key="12">
    <source>
        <dbReference type="Proteomes" id="UP000060277"/>
    </source>
</evidence>
<dbReference type="PANTHER" id="PTHR34933">
    <property type="entry name" value="FLAGELLAR L-RING PROTEIN"/>
    <property type="match status" value="1"/>
</dbReference>
<keyword evidence="6 9" id="KW-0472">Membrane</keyword>
<evidence type="ECO:0000256" key="1">
    <source>
        <dbReference type="ARBA" id="ARBA00002591"/>
    </source>
</evidence>
<comment type="similarity">
    <text evidence="3 9">Belongs to the FlgH family.</text>
</comment>
<accession>A0ABN4JF77</accession>
<evidence type="ECO:0000256" key="2">
    <source>
        <dbReference type="ARBA" id="ARBA00004370"/>
    </source>
</evidence>
<dbReference type="EMBL" id="CP013480">
    <property type="protein sequence ID" value="ALS59628.1"/>
    <property type="molecule type" value="Genomic_DNA"/>
</dbReference>